<feature type="transmembrane region" description="Helical" evidence="1">
    <location>
        <begin position="135"/>
        <end position="158"/>
    </location>
</feature>
<keyword evidence="1" id="KW-0812">Transmembrane</keyword>
<dbReference type="InterPro" id="IPR002656">
    <property type="entry name" value="Acyl_transf_3_dom"/>
</dbReference>
<keyword evidence="1" id="KW-1133">Transmembrane helix</keyword>
<feature type="transmembrane region" description="Helical" evidence="1">
    <location>
        <begin position="257"/>
        <end position="274"/>
    </location>
</feature>
<dbReference type="AlphaFoldDB" id="A0A0H5QEP4"/>
<dbReference type="GO" id="GO:0016747">
    <property type="term" value="F:acyltransferase activity, transferring groups other than amino-acyl groups"/>
    <property type="evidence" value="ECO:0007669"/>
    <property type="project" value="InterPro"/>
</dbReference>
<dbReference type="InterPro" id="IPR050879">
    <property type="entry name" value="Acyltransferase_3"/>
</dbReference>
<feature type="transmembrane region" description="Helical" evidence="1">
    <location>
        <begin position="200"/>
        <end position="221"/>
    </location>
</feature>
<feature type="transmembrane region" description="Helical" evidence="1">
    <location>
        <begin position="170"/>
        <end position="188"/>
    </location>
</feature>
<dbReference type="PANTHER" id="PTHR23028">
    <property type="entry name" value="ACETYLTRANSFERASE"/>
    <property type="match status" value="1"/>
</dbReference>
<organism evidence="4 5">
    <name type="scientific">Neisseria meningitidis serogroup B</name>
    <dbReference type="NCBI Taxonomy" id="491"/>
    <lineage>
        <taxon>Bacteria</taxon>
        <taxon>Pseudomonadati</taxon>
        <taxon>Pseudomonadota</taxon>
        <taxon>Betaproteobacteria</taxon>
        <taxon>Neisseriales</taxon>
        <taxon>Neisseriaceae</taxon>
        <taxon>Neisseria</taxon>
    </lineage>
</organism>
<name>A0A0H5QEP4_NEIMI</name>
<reference evidence="4 5" key="1">
    <citation type="submission" date="2014-11" db="EMBL/GenBank/DDBJ databases">
        <authorList>
            <person name="Diene M.Seydina."/>
        </authorList>
    </citation>
    <scope>NUCLEOTIDE SEQUENCE [LARGE SCALE GENOMIC DNA]</scope>
    <source>
        <strain evidence="4 5">Neisseria meningitidis CHUV</strain>
    </source>
</reference>
<dbReference type="PANTHER" id="PTHR23028:SF53">
    <property type="entry name" value="ACYL_TRANSF_3 DOMAIN-CONTAINING PROTEIN"/>
    <property type="match status" value="1"/>
</dbReference>
<proteinExistence type="predicted"/>
<evidence type="ECO:0000259" key="3">
    <source>
        <dbReference type="Pfam" id="PF19040"/>
    </source>
</evidence>
<evidence type="ECO:0000313" key="5">
    <source>
        <dbReference type="Proteomes" id="UP000182715"/>
    </source>
</evidence>
<evidence type="ECO:0000259" key="2">
    <source>
        <dbReference type="Pfam" id="PF01757"/>
    </source>
</evidence>
<dbReference type="EMBL" id="CVTF01000114">
    <property type="protein sequence ID" value="CRZ00031.1"/>
    <property type="molecule type" value="Genomic_DNA"/>
</dbReference>
<evidence type="ECO:0000256" key="1">
    <source>
        <dbReference type="SAM" id="Phobius"/>
    </source>
</evidence>
<dbReference type="Pfam" id="PF19040">
    <property type="entry name" value="SGNH"/>
    <property type="match status" value="1"/>
</dbReference>
<dbReference type="GO" id="GO:0009103">
    <property type="term" value="P:lipopolysaccharide biosynthetic process"/>
    <property type="evidence" value="ECO:0007669"/>
    <property type="project" value="TreeGrafter"/>
</dbReference>
<protein>
    <submittedName>
        <fullName evidence="4">O-antigen acetylase</fullName>
    </submittedName>
</protein>
<feature type="transmembrane region" description="Helical" evidence="1">
    <location>
        <begin position="356"/>
        <end position="377"/>
    </location>
</feature>
<accession>A0A0H5QEP4</accession>
<dbReference type="GO" id="GO:0016020">
    <property type="term" value="C:membrane"/>
    <property type="evidence" value="ECO:0007669"/>
    <property type="project" value="TreeGrafter"/>
</dbReference>
<evidence type="ECO:0000313" key="4">
    <source>
        <dbReference type="EMBL" id="CRZ00031.1"/>
    </source>
</evidence>
<feature type="domain" description="Acyltransferase 3" evidence="2">
    <location>
        <begin position="8"/>
        <end position="341"/>
    </location>
</feature>
<feature type="transmembrane region" description="Helical" evidence="1">
    <location>
        <begin position="233"/>
        <end position="251"/>
    </location>
</feature>
<sequence>MQAVRYRPEIDGLRAVAVLSVIIFHLNNRWLPGGFLGVDIFFVISGFLITGIILSEIQNGSFSFRDFYTRRIKRIYPAFIAAVSLASVIASQIFLYEDFNQMRKTVELSAVFLSNIYLGFQQGYFDLSADENPVLHIWSLAVEEQYYLLYPLLLIFCCKKTKSLRVLRNISIILFLILTATSFLPSGFYTDILNQPNTYYLSTLRFPELLAGSLLAVYGQTQNGRRQTANGKRQLLSSLCFGALLACLFVIDKHNPFIPGMTLLLPCLLTALLIRSMQYGTLPTRILSASPIVFVGKISYSLYLYHWIFIAFAHYITGDKQLGLPAVSAVAALTAGFSLLSYYLIEQPLRKRKMTFKKAFFCLYLAPSLILVGYNLYARGILKQEHLRPLPGAPLAAENHFPETVLTLGDSHAGHLRGFLDYVGSREGWKAKILSLDSECLVWVDEKLADNPLCRKYRDEVEKAEAVFIAQFYDLRMGGQPVPRFEAQSFLIPGFQARFRETVKRIAAVKPVYVFANNTSISRSPLREEKLKRFAANQYLRPIQAMGDIGKSNQAVFDLVKDIPNVHWVDAQKYLPKNTVEIHGCYLYGDQDHLTYFGSYYMGREFHKHERLLKSSRDGALQ</sequence>
<feature type="domain" description="SGNH" evidence="3">
    <location>
        <begin position="402"/>
        <end position="607"/>
    </location>
</feature>
<dbReference type="Proteomes" id="UP000182715">
    <property type="component" value="Unassembled WGS sequence"/>
</dbReference>
<keyword evidence="1" id="KW-0472">Membrane</keyword>
<feature type="transmembrane region" description="Helical" evidence="1">
    <location>
        <begin position="322"/>
        <end position="344"/>
    </location>
</feature>
<feature type="transmembrane region" description="Helical" evidence="1">
    <location>
        <begin position="75"/>
        <end position="95"/>
    </location>
</feature>
<dbReference type="Pfam" id="PF01757">
    <property type="entry name" value="Acyl_transf_3"/>
    <property type="match status" value="1"/>
</dbReference>
<feature type="transmembrane region" description="Helical" evidence="1">
    <location>
        <begin position="34"/>
        <end position="54"/>
    </location>
</feature>
<feature type="transmembrane region" description="Helical" evidence="1">
    <location>
        <begin position="286"/>
        <end position="316"/>
    </location>
</feature>
<dbReference type="InterPro" id="IPR043968">
    <property type="entry name" value="SGNH"/>
</dbReference>